<comment type="caution">
    <text evidence="2">The sequence shown here is derived from an EMBL/GenBank/DDBJ whole genome shotgun (WGS) entry which is preliminary data.</text>
</comment>
<evidence type="ECO:0000313" key="3">
    <source>
        <dbReference type="EMBL" id="CAF4283097.1"/>
    </source>
</evidence>
<feature type="compositionally biased region" description="Basic and acidic residues" evidence="1">
    <location>
        <begin position="200"/>
        <end position="209"/>
    </location>
</feature>
<proteinExistence type="predicted"/>
<dbReference type="EMBL" id="CAJOBC010082235">
    <property type="protein sequence ID" value="CAF4283097.1"/>
    <property type="molecule type" value="Genomic_DNA"/>
</dbReference>
<dbReference type="Proteomes" id="UP000681722">
    <property type="component" value="Unassembled WGS sequence"/>
</dbReference>
<evidence type="ECO:0000313" key="4">
    <source>
        <dbReference type="Proteomes" id="UP000663829"/>
    </source>
</evidence>
<sequence length="422" mass="49836">MRKDSDDIKQSDRLKVQVPLCAPFPLKAFPVVENKSNECVIKLEWDHLKDILIDEYIVYVNNKELHRIPNTNFNEKFLVEVSPIKDEMYTIDVIAKVSRIQDTIQSYRKIIIPQESPNGTMNFIDKADKNIRKTPCITIKEEEPPLHIIPLITNINNNNNNNNKSNVFKENLTQKIPRSTTTEQSQTANTLDLKSSARSPRMEPTEERPSSIINNNKLKERVLELYTQLVKDINNKKICHHLPHQYYLGKDHYIIENNLHRQTSLIDNRIQEQQRRKSSIIIPMNNHKPTQEQDLNQQQQQRRKSSLIKPMDDHRQPTNNKHHQPDQRRKSSIPLSINGDQRQKITNSDHQKQYQRRRKSSIVRPNDDDDQNQHTLETNNNDDLYNQQRRQSSVQSIEQTKRKRSFNQQQLEHDHDDDDDVI</sequence>
<feature type="compositionally biased region" description="Polar residues" evidence="1">
    <location>
        <begin position="175"/>
        <end position="198"/>
    </location>
</feature>
<dbReference type="AlphaFoldDB" id="A0A815K588"/>
<name>A0A815K588_9BILA</name>
<gene>
    <name evidence="2" type="ORF">GPM918_LOCUS32668</name>
    <name evidence="3" type="ORF">SRO942_LOCUS33343</name>
</gene>
<organism evidence="2 4">
    <name type="scientific">Didymodactylos carnosus</name>
    <dbReference type="NCBI Taxonomy" id="1234261"/>
    <lineage>
        <taxon>Eukaryota</taxon>
        <taxon>Metazoa</taxon>
        <taxon>Spiralia</taxon>
        <taxon>Gnathifera</taxon>
        <taxon>Rotifera</taxon>
        <taxon>Eurotatoria</taxon>
        <taxon>Bdelloidea</taxon>
        <taxon>Philodinida</taxon>
        <taxon>Philodinidae</taxon>
        <taxon>Didymodactylos</taxon>
    </lineage>
</organism>
<feature type="region of interest" description="Disordered" evidence="1">
    <location>
        <begin position="175"/>
        <end position="214"/>
    </location>
</feature>
<feature type="compositionally biased region" description="Polar residues" evidence="1">
    <location>
        <begin position="373"/>
        <end position="398"/>
    </location>
</feature>
<dbReference type="Proteomes" id="UP000663829">
    <property type="component" value="Unassembled WGS sequence"/>
</dbReference>
<evidence type="ECO:0000256" key="1">
    <source>
        <dbReference type="SAM" id="MobiDB-lite"/>
    </source>
</evidence>
<feature type="region of interest" description="Disordered" evidence="1">
    <location>
        <begin position="270"/>
        <end position="422"/>
    </location>
</feature>
<accession>A0A815K588</accession>
<evidence type="ECO:0000313" key="2">
    <source>
        <dbReference type="EMBL" id="CAF1388231.1"/>
    </source>
</evidence>
<keyword evidence="4" id="KW-1185">Reference proteome</keyword>
<dbReference type="EMBL" id="CAJNOQ010016826">
    <property type="protein sequence ID" value="CAF1388231.1"/>
    <property type="molecule type" value="Genomic_DNA"/>
</dbReference>
<feature type="compositionally biased region" description="Basic and acidic residues" evidence="1">
    <location>
        <begin position="341"/>
        <end position="352"/>
    </location>
</feature>
<protein>
    <submittedName>
        <fullName evidence="2">Uncharacterized protein</fullName>
    </submittedName>
</protein>
<reference evidence="2" key="1">
    <citation type="submission" date="2021-02" db="EMBL/GenBank/DDBJ databases">
        <authorList>
            <person name="Nowell W R."/>
        </authorList>
    </citation>
    <scope>NUCLEOTIDE SEQUENCE</scope>
</reference>